<dbReference type="AlphaFoldDB" id="E9SBU1"/>
<keyword evidence="2" id="KW-0472">Membrane</keyword>
<keyword evidence="2" id="KW-0812">Transmembrane</keyword>
<dbReference type="EMBL" id="ADKM02000075">
    <property type="protein sequence ID" value="EGC03235.1"/>
    <property type="molecule type" value="Genomic_DNA"/>
</dbReference>
<feature type="region of interest" description="Disordered" evidence="1">
    <location>
        <begin position="244"/>
        <end position="264"/>
    </location>
</feature>
<sequence length="264" mass="29756">MGKICKSCGNYYSGDYCDKCGYGKPAGVSKSAKKYRDAARRKPERMQTAEDKKLLAKWAKEERTEVTEKRVDPKARQHFLIVVAIAAVTVIVLALYRSGAIFSNTREEVVGQYFSAISEGDFDKFVKCFPKEIKRDYEEDRTASGLSKKDYMKALYQDFTEEYGEGYSINIKLGNETQLNADDYDMSDYKAQYGSAPRLSEVYEMVVNADFRGLKGNDQAKLYLYVGKTGGYWRIFGMTEDVGSVNEDGSPNDGEIPPVVSEEN</sequence>
<protein>
    <submittedName>
        <fullName evidence="3">Uncharacterized protein</fullName>
    </submittedName>
</protein>
<keyword evidence="4" id="KW-1185">Reference proteome</keyword>
<gene>
    <name evidence="3" type="ORF">CUS_6756</name>
</gene>
<dbReference type="STRING" id="246199.CUS_6756"/>
<feature type="transmembrane region" description="Helical" evidence="2">
    <location>
        <begin position="79"/>
        <end position="96"/>
    </location>
</feature>
<evidence type="ECO:0000313" key="3">
    <source>
        <dbReference type="EMBL" id="EGC03235.1"/>
    </source>
</evidence>
<dbReference type="OrthoDB" id="1818090at2"/>
<dbReference type="Proteomes" id="UP000004259">
    <property type="component" value="Unassembled WGS sequence"/>
</dbReference>
<dbReference type="RefSeq" id="WP_002849475.1">
    <property type="nucleotide sequence ID" value="NZ_ADKM02000075.1"/>
</dbReference>
<name>E9SBU1_RUMAL</name>
<evidence type="ECO:0000256" key="2">
    <source>
        <dbReference type="SAM" id="Phobius"/>
    </source>
</evidence>
<evidence type="ECO:0000256" key="1">
    <source>
        <dbReference type="SAM" id="MobiDB-lite"/>
    </source>
</evidence>
<evidence type="ECO:0000313" key="4">
    <source>
        <dbReference type="Proteomes" id="UP000004259"/>
    </source>
</evidence>
<organism evidence="3 4">
    <name type="scientific">Ruminococcus albus 8</name>
    <dbReference type="NCBI Taxonomy" id="246199"/>
    <lineage>
        <taxon>Bacteria</taxon>
        <taxon>Bacillati</taxon>
        <taxon>Bacillota</taxon>
        <taxon>Clostridia</taxon>
        <taxon>Eubacteriales</taxon>
        <taxon>Oscillospiraceae</taxon>
        <taxon>Ruminococcus</taxon>
    </lineage>
</organism>
<proteinExistence type="predicted"/>
<accession>E9SBU1</accession>
<keyword evidence="2" id="KW-1133">Transmembrane helix</keyword>
<dbReference type="eggNOG" id="ENOG50324DW">
    <property type="taxonomic scope" value="Bacteria"/>
</dbReference>
<comment type="caution">
    <text evidence="3">The sequence shown here is derived from an EMBL/GenBank/DDBJ whole genome shotgun (WGS) entry which is preliminary data.</text>
</comment>
<reference evidence="3 4" key="1">
    <citation type="submission" date="2011-02" db="EMBL/GenBank/DDBJ databases">
        <authorList>
            <person name="Nelson K.E."/>
            <person name="Sutton G."/>
            <person name="Torralba M."/>
            <person name="Durkin S."/>
            <person name="Harkins D."/>
            <person name="Montgomery R."/>
            <person name="Ziemer C."/>
            <person name="Klaassens E."/>
            <person name="Ocuiv P."/>
            <person name="Morrison M."/>
        </authorList>
    </citation>
    <scope>NUCLEOTIDE SEQUENCE [LARGE SCALE GENOMIC DNA]</scope>
    <source>
        <strain evidence="3 4">8</strain>
    </source>
</reference>